<dbReference type="Pfam" id="PF22950">
    <property type="entry name" value="DUF7026"/>
    <property type="match status" value="1"/>
</dbReference>
<organism evidence="2 3">
    <name type="scientific">Protea cynaroides</name>
    <dbReference type="NCBI Taxonomy" id="273540"/>
    <lineage>
        <taxon>Eukaryota</taxon>
        <taxon>Viridiplantae</taxon>
        <taxon>Streptophyta</taxon>
        <taxon>Embryophyta</taxon>
        <taxon>Tracheophyta</taxon>
        <taxon>Spermatophyta</taxon>
        <taxon>Magnoliopsida</taxon>
        <taxon>Proteales</taxon>
        <taxon>Proteaceae</taxon>
        <taxon>Protea</taxon>
    </lineage>
</organism>
<proteinExistence type="predicted"/>
<dbReference type="Proteomes" id="UP001141806">
    <property type="component" value="Unassembled WGS sequence"/>
</dbReference>
<keyword evidence="3" id="KW-1185">Reference proteome</keyword>
<dbReference type="InterPro" id="IPR054290">
    <property type="entry name" value="DUF7026"/>
</dbReference>
<name>A0A9Q0QN08_9MAGN</name>
<dbReference type="AlphaFoldDB" id="A0A9Q0QN08"/>
<reference evidence="2" key="1">
    <citation type="journal article" date="2023" name="Plant J.">
        <title>The genome of the king protea, Protea cynaroides.</title>
        <authorList>
            <person name="Chang J."/>
            <person name="Duong T.A."/>
            <person name="Schoeman C."/>
            <person name="Ma X."/>
            <person name="Roodt D."/>
            <person name="Barker N."/>
            <person name="Li Z."/>
            <person name="Van de Peer Y."/>
            <person name="Mizrachi E."/>
        </authorList>
    </citation>
    <scope>NUCLEOTIDE SEQUENCE</scope>
    <source>
        <tissue evidence="2">Young leaves</tissue>
    </source>
</reference>
<evidence type="ECO:0000313" key="3">
    <source>
        <dbReference type="Proteomes" id="UP001141806"/>
    </source>
</evidence>
<evidence type="ECO:0000259" key="1">
    <source>
        <dbReference type="Pfam" id="PF22950"/>
    </source>
</evidence>
<evidence type="ECO:0000313" key="2">
    <source>
        <dbReference type="EMBL" id="KAJ4965444.1"/>
    </source>
</evidence>
<feature type="domain" description="DUF7026" evidence="1">
    <location>
        <begin position="72"/>
        <end position="121"/>
    </location>
</feature>
<dbReference type="OrthoDB" id="1920063at2759"/>
<gene>
    <name evidence="2" type="ORF">NE237_017293</name>
</gene>
<protein>
    <recommendedName>
        <fullName evidence="1">DUF7026 domain-containing protein</fullName>
    </recommendedName>
</protein>
<dbReference type="EMBL" id="JAMYWD010000007">
    <property type="protein sequence ID" value="KAJ4965444.1"/>
    <property type="molecule type" value="Genomic_DNA"/>
</dbReference>
<sequence length="172" mass="19254">MAVRAPFFSPQILPQPHKLPVPLFPFPSITVLNDSNKRGKIEICRGKGIGDAELAADLAAVAARRNSHSVQKKEAMKKSKQLLFEEFCGYLRLTSKEVKKRWIKVDEEEKMSLVRGFVSEWGAAFHPLSSRSVKELVEEHLAEEESLIPISNPSLIFPGLRRIMGLSADSET</sequence>
<comment type="caution">
    <text evidence="2">The sequence shown here is derived from an EMBL/GenBank/DDBJ whole genome shotgun (WGS) entry which is preliminary data.</text>
</comment>
<accession>A0A9Q0QN08</accession>